<feature type="domain" description="SsuA/THI5-like" evidence="1">
    <location>
        <begin position="57"/>
        <end position="268"/>
    </location>
</feature>
<name>A0A381VW25_9ZZZZ</name>
<dbReference type="Gene3D" id="3.40.190.10">
    <property type="entry name" value="Periplasmic binding protein-like II"/>
    <property type="match status" value="2"/>
</dbReference>
<accession>A0A381VW25</accession>
<dbReference type="GO" id="GO:0009228">
    <property type="term" value="P:thiamine biosynthetic process"/>
    <property type="evidence" value="ECO:0007669"/>
    <property type="project" value="InterPro"/>
</dbReference>
<gene>
    <name evidence="2" type="ORF">METZ01_LOCUS97350</name>
</gene>
<sequence length="341" mass="36842">MPKTLIKNKGDKMRTLRKYFARSLMALTATGLMLTAGSAAHAAEKITYLLPAPGFLPAFSPWMLAKHMGYYKEEGLEVTFQTARGGVDVAKQVGAGNAVIGGGIGDTSMIVRANGVPVKAVAVLGGRSLMQLAARADRGINSPADLKGKTVTTLGFQDTTYYALLGMLASVGLNKNDINAQAAGPANVWKLFIAGKADAMAAVPDWIAIAQGSGVKVNIFPADDYFKSMAQAILVSDTSIRERPELVRKLVRATLRGLKVVMNDPAAASVEYVKAIPQHKGKEKAMEHTFRLYNKYVYPGQKVLGAMDSERLEALQKFYVEQGILRRALPLSDLYTNQFIE</sequence>
<dbReference type="SUPFAM" id="SSF53850">
    <property type="entry name" value="Periplasmic binding protein-like II"/>
    <property type="match status" value="1"/>
</dbReference>
<evidence type="ECO:0000259" key="1">
    <source>
        <dbReference type="Pfam" id="PF09084"/>
    </source>
</evidence>
<evidence type="ECO:0000313" key="2">
    <source>
        <dbReference type="EMBL" id="SVA44496.1"/>
    </source>
</evidence>
<dbReference type="EMBL" id="UINC01009959">
    <property type="protein sequence ID" value="SVA44496.1"/>
    <property type="molecule type" value="Genomic_DNA"/>
</dbReference>
<proteinExistence type="predicted"/>
<dbReference type="Pfam" id="PF09084">
    <property type="entry name" value="NMT1"/>
    <property type="match status" value="1"/>
</dbReference>
<protein>
    <recommendedName>
        <fullName evidence="1">SsuA/THI5-like domain-containing protein</fullName>
    </recommendedName>
</protein>
<reference evidence="2" key="1">
    <citation type="submission" date="2018-05" db="EMBL/GenBank/DDBJ databases">
        <authorList>
            <person name="Lanie J.A."/>
            <person name="Ng W.-L."/>
            <person name="Kazmierczak K.M."/>
            <person name="Andrzejewski T.M."/>
            <person name="Davidsen T.M."/>
            <person name="Wayne K.J."/>
            <person name="Tettelin H."/>
            <person name="Glass J.I."/>
            <person name="Rusch D."/>
            <person name="Podicherti R."/>
            <person name="Tsui H.-C.T."/>
            <person name="Winkler M.E."/>
        </authorList>
    </citation>
    <scope>NUCLEOTIDE SEQUENCE</scope>
</reference>
<dbReference type="InterPro" id="IPR027939">
    <property type="entry name" value="NMT1/THI5"/>
</dbReference>
<organism evidence="2">
    <name type="scientific">marine metagenome</name>
    <dbReference type="NCBI Taxonomy" id="408172"/>
    <lineage>
        <taxon>unclassified sequences</taxon>
        <taxon>metagenomes</taxon>
        <taxon>ecological metagenomes</taxon>
    </lineage>
</organism>
<dbReference type="InterPro" id="IPR015168">
    <property type="entry name" value="SsuA/THI5"/>
</dbReference>
<dbReference type="PANTHER" id="PTHR31528:SF15">
    <property type="entry name" value="RIBOFLAVIN-BINDING PROTEIN RIBY"/>
    <property type="match status" value="1"/>
</dbReference>
<dbReference type="AlphaFoldDB" id="A0A381VW25"/>
<dbReference type="PANTHER" id="PTHR31528">
    <property type="entry name" value="4-AMINO-5-HYDROXYMETHYL-2-METHYLPYRIMIDINE PHOSPHATE SYNTHASE THI11-RELATED"/>
    <property type="match status" value="1"/>
</dbReference>